<dbReference type="PROSITE" id="PS50943">
    <property type="entry name" value="HTH_CROC1"/>
    <property type="match status" value="1"/>
</dbReference>
<dbReference type="CDD" id="cd00093">
    <property type="entry name" value="HTH_XRE"/>
    <property type="match status" value="1"/>
</dbReference>
<dbReference type="SUPFAM" id="SSF47413">
    <property type="entry name" value="lambda repressor-like DNA-binding domains"/>
    <property type="match status" value="1"/>
</dbReference>
<keyword evidence="3" id="KW-1185">Reference proteome</keyword>
<dbReference type="GO" id="GO:0003677">
    <property type="term" value="F:DNA binding"/>
    <property type="evidence" value="ECO:0007669"/>
    <property type="project" value="UniProtKB-KW"/>
</dbReference>
<dbReference type="InterPro" id="IPR001387">
    <property type="entry name" value="Cro/C1-type_HTH"/>
</dbReference>
<comment type="caution">
    <text evidence="2">The sequence shown here is derived from an EMBL/GenBank/DDBJ whole genome shotgun (WGS) entry which is preliminary data.</text>
</comment>
<dbReference type="OrthoDB" id="997953at2"/>
<feature type="domain" description="HTH cro/C1-type" evidence="1">
    <location>
        <begin position="4"/>
        <end position="58"/>
    </location>
</feature>
<name>A0A2V3PKQ2_9BACT</name>
<dbReference type="Pfam" id="PF13443">
    <property type="entry name" value="HTH_26"/>
    <property type="match status" value="1"/>
</dbReference>
<dbReference type="InterPro" id="IPR010982">
    <property type="entry name" value="Lambda_DNA-bd_dom_sf"/>
</dbReference>
<reference evidence="2 3" key="1">
    <citation type="submission" date="2018-03" db="EMBL/GenBank/DDBJ databases">
        <title>Genomic Encyclopedia of Archaeal and Bacterial Type Strains, Phase II (KMG-II): from individual species to whole genera.</title>
        <authorList>
            <person name="Goeker M."/>
        </authorList>
    </citation>
    <scope>NUCLEOTIDE SEQUENCE [LARGE SCALE GENOMIC DNA]</scope>
    <source>
        <strain evidence="2 3">DSM 100214</strain>
    </source>
</reference>
<proteinExistence type="predicted"/>
<evidence type="ECO:0000259" key="1">
    <source>
        <dbReference type="PROSITE" id="PS50943"/>
    </source>
</evidence>
<gene>
    <name evidence="2" type="ORF">CLV62_12232</name>
</gene>
<protein>
    <submittedName>
        <fullName evidence="2">DNA-binding XRE family transcriptional regulator</fullName>
    </submittedName>
</protein>
<sequence length="85" mass="9568">MLRIKEVLKEKGKTIQLLSDEVGITYANMNNIVNEKSTPSLPTLQKIAEALQVPIVELFEPQVMPDSNVIMCPKCGTRLEIKEKE</sequence>
<organism evidence="2 3">
    <name type="scientific">Dysgonomonas alginatilytica</name>
    <dbReference type="NCBI Taxonomy" id="1605892"/>
    <lineage>
        <taxon>Bacteria</taxon>
        <taxon>Pseudomonadati</taxon>
        <taxon>Bacteroidota</taxon>
        <taxon>Bacteroidia</taxon>
        <taxon>Bacteroidales</taxon>
        <taxon>Dysgonomonadaceae</taxon>
        <taxon>Dysgonomonas</taxon>
    </lineage>
</organism>
<dbReference type="Proteomes" id="UP000247973">
    <property type="component" value="Unassembled WGS sequence"/>
</dbReference>
<dbReference type="RefSeq" id="WP_110311628.1">
    <property type="nucleotide sequence ID" value="NZ_QICL01000022.1"/>
</dbReference>
<accession>A0A2V3PKQ2</accession>
<dbReference type="SMART" id="SM00530">
    <property type="entry name" value="HTH_XRE"/>
    <property type="match status" value="1"/>
</dbReference>
<evidence type="ECO:0000313" key="2">
    <source>
        <dbReference type="EMBL" id="PXV62079.1"/>
    </source>
</evidence>
<dbReference type="AlphaFoldDB" id="A0A2V3PKQ2"/>
<dbReference type="Gene3D" id="1.10.260.40">
    <property type="entry name" value="lambda repressor-like DNA-binding domains"/>
    <property type="match status" value="1"/>
</dbReference>
<dbReference type="EMBL" id="QICL01000022">
    <property type="protein sequence ID" value="PXV62079.1"/>
    <property type="molecule type" value="Genomic_DNA"/>
</dbReference>
<evidence type="ECO:0000313" key="3">
    <source>
        <dbReference type="Proteomes" id="UP000247973"/>
    </source>
</evidence>
<keyword evidence="2" id="KW-0238">DNA-binding</keyword>